<feature type="compositionally biased region" description="Acidic residues" evidence="2">
    <location>
        <begin position="111"/>
        <end position="149"/>
    </location>
</feature>
<evidence type="ECO:0000256" key="2">
    <source>
        <dbReference type="SAM" id="MobiDB-lite"/>
    </source>
</evidence>
<name>A0A9D2JYQ9_9FIRM</name>
<dbReference type="SMART" id="SM00530">
    <property type="entry name" value="HTH_XRE"/>
    <property type="match status" value="1"/>
</dbReference>
<dbReference type="CDD" id="cd00093">
    <property type="entry name" value="HTH_XRE"/>
    <property type="match status" value="1"/>
</dbReference>
<gene>
    <name evidence="4" type="ORF">H9964_03460</name>
</gene>
<comment type="caution">
    <text evidence="4">The sequence shown here is derived from an EMBL/GenBank/DDBJ whole genome shotgun (WGS) entry which is preliminary data.</text>
</comment>
<dbReference type="GO" id="GO:0003677">
    <property type="term" value="F:DNA binding"/>
    <property type="evidence" value="ECO:0007669"/>
    <property type="project" value="UniProtKB-KW"/>
</dbReference>
<evidence type="ECO:0000313" key="5">
    <source>
        <dbReference type="Proteomes" id="UP000824102"/>
    </source>
</evidence>
<feature type="region of interest" description="Disordered" evidence="2">
    <location>
        <begin position="106"/>
        <end position="155"/>
    </location>
</feature>
<feature type="domain" description="HTH cro/C1-type" evidence="3">
    <location>
        <begin position="11"/>
        <end position="65"/>
    </location>
</feature>
<dbReference type="InterPro" id="IPR010982">
    <property type="entry name" value="Lambda_DNA-bd_dom_sf"/>
</dbReference>
<evidence type="ECO:0000256" key="1">
    <source>
        <dbReference type="ARBA" id="ARBA00023125"/>
    </source>
</evidence>
<protein>
    <submittedName>
        <fullName evidence="4">Helix-turn-helix domain-containing protein</fullName>
    </submittedName>
</protein>
<dbReference type="PANTHER" id="PTHR46558:SF11">
    <property type="entry name" value="HTH-TYPE TRANSCRIPTIONAL REGULATOR XRE"/>
    <property type="match status" value="1"/>
</dbReference>
<dbReference type="SUPFAM" id="SSF47413">
    <property type="entry name" value="lambda repressor-like DNA-binding domains"/>
    <property type="match status" value="1"/>
</dbReference>
<sequence>MFDTVKVGRIISQKRKEHNMTQMQLADALGISFQAVSNWERGNSMPDISKLPELAELFGCSIEELLGGGRSAGNVEKMTKGEDLSLGELADIAPVLPPDVLDKAAASALSEDGDDDEAETDEEPEDFDEPDDEDAEDEDEDNDEDDDDDAPMRARWWRGREGADAYIARGGKKPRFFIFKSGKTGDKKGDKRRSKRIRELVCLAPFLSEERLAELVKDLQDDGFTVSELVPLAPFLSEEDLDALAQAAAADGGELAALAPFLSQETLKRLAERGGVKSGQLVALAPFLSREVLEELVLKALERGERIPRGLYPFLSERAIVEILKHKK</sequence>
<proteinExistence type="predicted"/>
<reference evidence="4" key="2">
    <citation type="submission" date="2021-04" db="EMBL/GenBank/DDBJ databases">
        <authorList>
            <person name="Gilroy R."/>
        </authorList>
    </citation>
    <scope>NUCLEOTIDE SEQUENCE</scope>
    <source>
        <strain evidence="4">ChiW7-2402</strain>
    </source>
</reference>
<dbReference type="Proteomes" id="UP000824102">
    <property type="component" value="Unassembled WGS sequence"/>
</dbReference>
<dbReference type="Pfam" id="PF01381">
    <property type="entry name" value="HTH_3"/>
    <property type="match status" value="1"/>
</dbReference>
<dbReference type="PANTHER" id="PTHR46558">
    <property type="entry name" value="TRACRIPTIONAL REGULATORY PROTEIN-RELATED-RELATED"/>
    <property type="match status" value="1"/>
</dbReference>
<dbReference type="AlphaFoldDB" id="A0A9D2JYQ9"/>
<organism evidence="4 5">
    <name type="scientific">Candidatus Gallimonas intestinavium</name>
    <dbReference type="NCBI Taxonomy" id="2838603"/>
    <lineage>
        <taxon>Bacteria</taxon>
        <taxon>Bacillati</taxon>
        <taxon>Bacillota</taxon>
        <taxon>Clostridia</taxon>
        <taxon>Candidatus Gallimonas</taxon>
    </lineage>
</organism>
<evidence type="ECO:0000313" key="4">
    <source>
        <dbReference type="EMBL" id="HIZ72620.1"/>
    </source>
</evidence>
<accession>A0A9D2JYQ9</accession>
<reference evidence="4" key="1">
    <citation type="journal article" date="2021" name="PeerJ">
        <title>Extensive microbial diversity within the chicken gut microbiome revealed by metagenomics and culture.</title>
        <authorList>
            <person name="Gilroy R."/>
            <person name="Ravi A."/>
            <person name="Getino M."/>
            <person name="Pursley I."/>
            <person name="Horton D.L."/>
            <person name="Alikhan N.F."/>
            <person name="Baker D."/>
            <person name="Gharbi K."/>
            <person name="Hall N."/>
            <person name="Watson M."/>
            <person name="Adriaenssens E.M."/>
            <person name="Foster-Nyarko E."/>
            <person name="Jarju S."/>
            <person name="Secka A."/>
            <person name="Antonio M."/>
            <person name="Oren A."/>
            <person name="Chaudhuri R.R."/>
            <person name="La Ragione R."/>
            <person name="Hildebrand F."/>
            <person name="Pallen M.J."/>
        </authorList>
    </citation>
    <scope>NUCLEOTIDE SEQUENCE</scope>
    <source>
        <strain evidence="4">ChiW7-2402</strain>
    </source>
</reference>
<dbReference type="InterPro" id="IPR001387">
    <property type="entry name" value="Cro/C1-type_HTH"/>
</dbReference>
<keyword evidence="1" id="KW-0238">DNA-binding</keyword>
<evidence type="ECO:0000259" key="3">
    <source>
        <dbReference type="PROSITE" id="PS50943"/>
    </source>
</evidence>
<dbReference type="PROSITE" id="PS50943">
    <property type="entry name" value="HTH_CROC1"/>
    <property type="match status" value="1"/>
</dbReference>
<dbReference type="EMBL" id="DXBB01000054">
    <property type="protein sequence ID" value="HIZ72620.1"/>
    <property type="molecule type" value="Genomic_DNA"/>
</dbReference>
<dbReference type="Gene3D" id="1.10.260.40">
    <property type="entry name" value="lambda repressor-like DNA-binding domains"/>
    <property type="match status" value="1"/>
</dbReference>